<reference evidence="8 9" key="2">
    <citation type="submission" date="2018-11" db="EMBL/GenBank/DDBJ databases">
        <title>Genomic Encyclopedia of Type Strains, Phase IV (KMG-IV): sequencing the most valuable type-strain genomes for metagenomic binning, comparative biology and taxonomic classification.</title>
        <authorList>
            <person name="Goeker M."/>
        </authorList>
    </citation>
    <scope>NUCLEOTIDE SEQUENCE [LARGE SCALE GENOMIC DNA]</scope>
    <source>
        <strain evidence="8 9">DSM 27783</strain>
    </source>
</reference>
<evidence type="ECO:0000313" key="9">
    <source>
        <dbReference type="Proteomes" id="UP000272781"/>
    </source>
</evidence>
<reference evidence="10" key="1">
    <citation type="submission" date="2018-03" db="EMBL/GenBank/DDBJ databases">
        <title>A comparative analysis of the Nautiliaceae.</title>
        <authorList>
            <person name="Grosche A."/>
            <person name="Smedile F."/>
            <person name="Vetriani C."/>
        </authorList>
    </citation>
    <scope>NUCLEOTIDE SEQUENCE [LARGE SCALE GENOMIC DNA]</scope>
    <source>
        <strain evidence="10">TB6</strain>
    </source>
</reference>
<dbReference type="EC" id="3.2.2.9" evidence="2"/>
<dbReference type="PANTHER" id="PTHR46832:SF1">
    <property type="entry name" value="5'-METHYLTHIOADENOSINE_S-ADENOSYLHOMOCYSTEINE NUCLEOSIDASE"/>
    <property type="match status" value="1"/>
</dbReference>
<keyword evidence="5" id="KW-0486">Methionine biosynthesis</keyword>
<dbReference type="GO" id="GO:0008930">
    <property type="term" value="F:methylthioadenosine nucleosidase activity"/>
    <property type="evidence" value="ECO:0007669"/>
    <property type="project" value="InterPro"/>
</dbReference>
<keyword evidence="3" id="KW-0028">Amino-acid biosynthesis</keyword>
<evidence type="ECO:0000259" key="6">
    <source>
        <dbReference type="Pfam" id="PF01048"/>
    </source>
</evidence>
<dbReference type="Gene3D" id="3.40.50.1580">
    <property type="entry name" value="Nucleoside phosphorylase domain"/>
    <property type="match status" value="1"/>
</dbReference>
<keyword evidence="7" id="KW-0326">Glycosidase</keyword>
<dbReference type="InterPro" id="IPR000845">
    <property type="entry name" value="Nucleoside_phosphorylase_d"/>
</dbReference>
<sequence>MIGIMCAMVEELEPILEQVEVKDKIHHGNNTYYLASFDNKDIVLAYSKIGKVNAAITATAMIEKFGVEKLLFSGVAGAIDEDLKIGDLIVATEVCQHDIDLTVFGYKHGFIPESQIFFDCDSNLINIAEHVADKLGIKLKKGIIASGDQFVHSKEKKEWIKEVFGASAIEMEGGAVGCVTWNYQVPFFMLRAISDTAEEGAGVDFDAFLEESSKVSAKFLLEMLKEIK</sequence>
<dbReference type="GO" id="GO:0009164">
    <property type="term" value="P:nucleoside catabolic process"/>
    <property type="evidence" value="ECO:0007669"/>
    <property type="project" value="InterPro"/>
</dbReference>
<evidence type="ECO:0000313" key="10">
    <source>
        <dbReference type="Proteomes" id="UP000298805"/>
    </source>
</evidence>
<feature type="domain" description="Nucleoside phosphorylase" evidence="6">
    <location>
        <begin position="2"/>
        <end position="225"/>
    </location>
</feature>
<evidence type="ECO:0000256" key="5">
    <source>
        <dbReference type="ARBA" id="ARBA00023167"/>
    </source>
</evidence>
<protein>
    <recommendedName>
        <fullName evidence="2">adenosylhomocysteine nucleosidase</fullName>
        <ecNumber evidence="2">3.2.2.9</ecNumber>
    </recommendedName>
</protein>
<dbReference type="GO" id="GO:0005829">
    <property type="term" value="C:cytosol"/>
    <property type="evidence" value="ECO:0007669"/>
    <property type="project" value="TreeGrafter"/>
</dbReference>
<dbReference type="Pfam" id="PF01048">
    <property type="entry name" value="PNP_UDP_1"/>
    <property type="match status" value="1"/>
</dbReference>
<evidence type="ECO:0000256" key="3">
    <source>
        <dbReference type="ARBA" id="ARBA00022605"/>
    </source>
</evidence>
<evidence type="ECO:0000313" key="7">
    <source>
        <dbReference type="EMBL" id="QCI28617.1"/>
    </source>
</evidence>
<dbReference type="InterPro" id="IPR010049">
    <property type="entry name" value="MTA_SAH_Nsdase"/>
</dbReference>
<reference evidence="7" key="3">
    <citation type="submission" date="2019-06" db="EMBL/GenBank/DDBJ databases">
        <title>A comparative analysis of the Nautiliaceae.</title>
        <authorList>
            <person name="Grosche A."/>
            <person name="Smedile F."/>
            <person name="Vetriani C."/>
        </authorList>
    </citation>
    <scope>NUCLEOTIDE SEQUENCE</scope>
    <source>
        <strain evidence="7">TB6</strain>
    </source>
</reference>
<evidence type="ECO:0000256" key="1">
    <source>
        <dbReference type="ARBA" id="ARBA00004945"/>
    </source>
</evidence>
<evidence type="ECO:0000256" key="2">
    <source>
        <dbReference type="ARBA" id="ARBA00011974"/>
    </source>
</evidence>
<dbReference type="EMBL" id="CP027432">
    <property type="protein sequence ID" value="QCI28617.1"/>
    <property type="molecule type" value="Genomic_DNA"/>
</dbReference>
<dbReference type="NCBIfam" id="TIGR01704">
    <property type="entry name" value="MTA_SAH-Nsdase"/>
    <property type="match status" value="1"/>
</dbReference>
<dbReference type="Proteomes" id="UP000272781">
    <property type="component" value="Unassembled WGS sequence"/>
</dbReference>
<organism evidence="8 9">
    <name type="scientific">Caminibacter pacificus</name>
    <dbReference type="NCBI Taxonomy" id="1424653"/>
    <lineage>
        <taxon>Bacteria</taxon>
        <taxon>Pseudomonadati</taxon>
        <taxon>Campylobacterota</taxon>
        <taxon>Epsilonproteobacteria</taxon>
        <taxon>Nautiliales</taxon>
        <taxon>Nautiliaceae</taxon>
        <taxon>Caminibacter</taxon>
    </lineage>
</organism>
<evidence type="ECO:0000313" key="8">
    <source>
        <dbReference type="EMBL" id="ROR40654.1"/>
    </source>
</evidence>
<name>A0AAJ4UYE4_9BACT</name>
<dbReference type="SUPFAM" id="SSF53167">
    <property type="entry name" value="Purine and uridine phosphorylases"/>
    <property type="match status" value="1"/>
</dbReference>
<dbReference type="NCBIfam" id="NF004079">
    <property type="entry name" value="PRK05584.1"/>
    <property type="match status" value="1"/>
</dbReference>
<dbReference type="GO" id="GO:0019284">
    <property type="term" value="P:L-methionine salvage from S-adenosylmethionine"/>
    <property type="evidence" value="ECO:0007669"/>
    <property type="project" value="TreeGrafter"/>
</dbReference>
<dbReference type="EMBL" id="RJVK01000001">
    <property type="protein sequence ID" value="ROR40654.1"/>
    <property type="molecule type" value="Genomic_DNA"/>
</dbReference>
<dbReference type="Proteomes" id="UP000298805">
    <property type="component" value="Chromosome"/>
</dbReference>
<dbReference type="GO" id="GO:0008782">
    <property type="term" value="F:adenosylhomocysteine nucleosidase activity"/>
    <property type="evidence" value="ECO:0007669"/>
    <property type="project" value="UniProtKB-EC"/>
</dbReference>
<keyword evidence="4 7" id="KW-0378">Hydrolase</keyword>
<comment type="pathway">
    <text evidence="1">Amino-acid biosynthesis; L-methionine biosynthesis via salvage pathway; S-methyl-5-thio-alpha-D-ribose 1-phosphate from S-methyl-5'-thioadenosine (hydrolase route): step 1/2.</text>
</comment>
<keyword evidence="10" id="KW-1185">Reference proteome</keyword>
<dbReference type="AlphaFoldDB" id="A0AAJ4UYE4"/>
<evidence type="ECO:0000256" key="4">
    <source>
        <dbReference type="ARBA" id="ARBA00022801"/>
    </source>
</evidence>
<proteinExistence type="predicted"/>
<accession>A0AAJ4UYE4</accession>
<dbReference type="InterPro" id="IPR035994">
    <property type="entry name" value="Nucleoside_phosphorylase_sf"/>
</dbReference>
<dbReference type="GO" id="GO:0019509">
    <property type="term" value="P:L-methionine salvage from methylthioadenosine"/>
    <property type="evidence" value="ECO:0007669"/>
    <property type="project" value="InterPro"/>
</dbReference>
<dbReference type="RefSeq" id="WP_123351569.1">
    <property type="nucleotide sequence ID" value="NZ_CP027432.2"/>
</dbReference>
<gene>
    <name evidence="7" type="ORF">C6V80_06455</name>
    <name evidence="8" type="ORF">EDC58_0133</name>
</gene>
<dbReference type="CDD" id="cd09008">
    <property type="entry name" value="MTAN"/>
    <property type="match status" value="1"/>
</dbReference>
<dbReference type="PANTHER" id="PTHR46832">
    <property type="entry name" value="5'-METHYLTHIOADENOSINE/S-ADENOSYLHOMOCYSTEINE NUCLEOSIDASE"/>
    <property type="match status" value="1"/>
</dbReference>